<dbReference type="AlphaFoldDB" id="A0A0K0EEF6"/>
<dbReference type="WBParaSite" id="TCONS_00009684.p1">
    <property type="protein sequence ID" value="TCONS_00009684.p1"/>
    <property type="gene ID" value="XLOC_007456"/>
</dbReference>
<keyword evidence="2" id="KW-1185">Reference proteome</keyword>
<evidence type="ECO:0000313" key="2">
    <source>
        <dbReference type="Proteomes" id="UP000035681"/>
    </source>
</evidence>
<feature type="transmembrane region" description="Helical" evidence="1">
    <location>
        <begin position="59"/>
        <end position="79"/>
    </location>
</feature>
<dbReference type="Pfam" id="PF03134">
    <property type="entry name" value="TB2_DP1_HVA22"/>
    <property type="match status" value="1"/>
</dbReference>
<reference evidence="3" key="1">
    <citation type="submission" date="2015-08" db="UniProtKB">
        <authorList>
            <consortium name="WormBaseParasite"/>
        </authorList>
    </citation>
    <scope>IDENTIFICATION</scope>
</reference>
<evidence type="ECO:0000313" key="4">
    <source>
        <dbReference type="WBParaSite" id="TCONS_00009684.p1"/>
    </source>
</evidence>
<dbReference type="WBParaSite" id="SSTP_0000786800.1">
    <property type="protein sequence ID" value="SSTP_0000786800.1"/>
    <property type="gene ID" value="SSTP_0000786800"/>
</dbReference>
<protein>
    <submittedName>
        <fullName evidence="3 4">Receptor expression-enhancing protein</fullName>
    </submittedName>
</protein>
<evidence type="ECO:0000256" key="1">
    <source>
        <dbReference type="SAM" id="Phobius"/>
    </source>
</evidence>
<accession>A0A0K0EEF6</accession>
<proteinExistence type="predicted"/>
<keyword evidence="1" id="KW-1133">Transmembrane helix</keyword>
<sequence length="187" mass="22082">MESVFKLITKKITELLNKFPQIENKISTYEKLLEVKRETIIGLLLLLFCRLLYNSDGFYSISQFIAFFIPIFLTLNSLNDQTKNHSILCRKYWIFFGTLNIIEIIANSIVQLTPLYHFIRLSMFIILFTSKIEHVEIFLDYIINFICIETVKQEEDKSVMDTAKEFFEKISSRRGNIKKEKSIVETL</sequence>
<organism evidence="3">
    <name type="scientific">Strongyloides stercoralis</name>
    <name type="common">Threadworm</name>
    <dbReference type="NCBI Taxonomy" id="6248"/>
    <lineage>
        <taxon>Eukaryota</taxon>
        <taxon>Metazoa</taxon>
        <taxon>Ecdysozoa</taxon>
        <taxon>Nematoda</taxon>
        <taxon>Chromadorea</taxon>
        <taxon>Rhabditida</taxon>
        <taxon>Tylenchina</taxon>
        <taxon>Panagrolaimomorpha</taxon>
        <taxon>Strongyloidoidea</taxon>
        <taxon>Strongyloididae</taxon>
        <taxon>Strongyloides</taxon>
    </lineage>
</organism>
<keyword evidence="1" id="KW-0472">Membrane</keyword>
<name>A0A0K0EEF6_STRER</name>
<dbReference type="InterPro" id="IPR004345">
    <property type="entry name" value="TB2_DP1_HVA22"/>
</dbReference>
<evidence type="ECO:0000313" key="3">
    <source>
        <dbReference type="WBParaSite" id="SSTP_0000786800.1"/>
    </source>
</evidence>
<feature type="transmembrane region" description="Helical" evidence="1">
    <location>
        <begin position="91"/>
        <end position="109"/>
    </location>
</feature>
<keyword evidence="1" id="KW-0812">Transmembrane</keyword>
<dbReference type="Proteomes" id="UP000035681">
    <property type="component" value="Unplaced"/>
</dbReference>